<dbReference type="EMBL" id="CM056741">
    <property type="protein sequence ID" value="KAJ8685346.1"/>
    <property type="molecule type" value="Genomic_DNA"/>
</dbReference>
<sequence length="149" mass="17693">MSWNISGMKSLEADDWRYLKKFDVIGSSVTWCEEKDRSWMKYKLEEYRIDFKDAVREPKNGRAMGGMILAIRKYIEVIEEESRQTGGEIVMKDIRIGREEWKIIYTYMNEDRERNWGMMEEEGQDPRDRNSMILGDMEARIGVEGGDEE</sequence>
<dbReference type="Proteomes" id="UP001239111">
    <property type="component" value="Chromosome 1"/>
</dbReference>
<proteinExistence type="predicted"/>
<gene>
    <name evidence="1" type="ORF">QAD02_021139</name>
</gene>
<evidence type="ECO:0000313" key="1">
    <source>
        <dbReference type="EMBL" id="KAJ8685346.1"/>
    </source>
</evidence>
<keyword evidence="2" id="KW-1185">Reference proteome</keyword>
<protein>
    <submittedName>
        <fullName evidence="1">Uncharacterized protein</fullName>
    </submittedName>
</protein>
<organism evidence="1 2">
    <name type="scientific">Eretmocerus hayati</name>
    <dbReference type="NCBI Taxonomy" id="131215"/>
    <lineage>
        <taxon>Eukaryota</taxon>
        <taxon>Metazoa</taxon>
        <taxon>Ecdysozoa</taxon>
        <taxon>Arthropoda</taxon>
        <taxon>Hexapoda</taxon>
        <taxon>Insecta</taxon>
        <taxon>Pterygota</taxon>
        <taxon>Neoptera</taxon>
        <taxon>Endopterygota</taxon>
        <taxon>Hymenoptera</taxon>
        <taxon>Apocrita</taxon>
        <taxon>Proctotrupomorpha</taxon>
        <taxon>Chalcidoidea</taxon>
        <taxon>Aphelinidae</taxon>
        <taxon>Aphelininae</taxon>
        <taxon>Eretmocerus</taxon>
    </lineage>
</organism>
<reference evidence="1" key="1">
    <citation type="submission" date="2023-04" db="EMBL/GenBank/DDBJ databases">
        <title>A chromosome-level genome assembly of the parasitoid wasp Eretmocerus hayati.</title>
        <authorList>
            <person name="Zhong Y."/>
            <person name="Liu S."/>
            <person name="Liu Y."/>
        </authorList>
    </citation>
    <scope>NUCLEOTIDE SEQUENCE</scope>
    <source>
        <strain evidence="1">ZJU_SS_LIU_2023</strain>
    </source>
</reference>
<comment type="caution">
    <text evidence="1">The sequence shown here is derived from an EMBL/GenBank/DDBJ whole genome shotgun (WGS) entry which is preliminary data.</text>
</comment>
<accession>A0ACC2PRA8</accession>
<name>A0ACC2PRA8_9HYME</name>
<evidence type="ECO:0000313" key="2">
    <source>
        <dbReference type="Proteomes" id="UP001239111"/>
    </source>
</evidence>